<feature type="region of interest" description="Disordered" evidence="7">
    <location>
        <begin position="548"/>
        <end position="577"/>
    </location>
</feature>
<dbReference type="AlphaFoldDB" id="A0A8B9HMC1"/>
<feature type="compositionally biased region" description="Polar residues" evidence="7">
    <location>
        <begin position="310"/>
        <end position="319"/>
    </location>
</feature>
<evidence type="ECO:0000259" key="11">
    <source>
        <dbReference type="PROSITE" id="PS51182"/>
    </source>
</evidence>
<evidence type="ECO:0000256" key="2">
    <source>
        <dbReference type="ARBA" id="ARBA00007881"/>
    </source>
</evidence>
<evidence type="ECO:0000313" key="13">
    <source>
        <dbReference type="Proteomes" id="UP000694621"/>
    </source>
</evidence>
<dbReference type="InterPro" id="IPR014020">
    <property type="entry name" value="Tensin_C2-dom"/>
</dbReference>
<evidence type="ECO:0000256" key="6">
    <source>
        <dbReference type="PROSITE-ProRule" id="PRU00191"/>
    </source>
</evidence>
<dbReference type="PROSITE" id="PS01179">
    <property type="entry name" value="PID"/>
    <property type="match status" value="1"/>
</dbReference>
<sequence>MEEGYELDLTYVTERIIAVSFPQSCSEETYLHNLKDVTRMLKSKHADNYLVINLSEKRHDLTRMNPKTLDTGWPDLHAPPLDKICTICKAMENWLNADPLHVVVIHCRALDRFAMRKFYDDKVSALMTPSQKRYVWILNSLLSGSMKMNASPLFLHCIILHGIPNFDNSGVCRPFIKVYQAMQAVYYSGVYQIGPGHRHKVCIVLEPAQLLKGDIMVKCFHKSSPSQREIIFRLQFHTGAVQDYSLMFEKEDMEHANKDPRFPDYGKVELVFSEGPERIQAQPLQPQVTTLDKFSPKRSQGGGVTLGRSARTTSVTSSPEHSDHGLSASSDSGLSSTSLWTERGPAVGGKSAGPSRQEKAELTRLLSGFGIDEPPTDNGMEPNSTSQGVLHHPVVHANGNVRPKDRETDILDDEVLISGHDLRSVDSLGTLSSSYHKSSQNSLLSDGFYSPGGVEDTSNHAPVAMEEYERAYAEARRNCLAKRTVSLPVTTTSTNSVSSGQQFRQGSYSTQTWVQQQQMVAAPHYSYLPEEGGVEETFHGEKQEILPKMNNNDQAVTSSNTSDLKVSPKQDNEKSRDEEFNLLTVDIDNSIDQLNQLILDLDPTFVPIPTRTSSVKRNGGPATTTRNNNGLTLRLNENSRNQQPGKMGKKFFGANRPPLYRGDSVEYRDPGTGMDTGVDTGSDIIPQTPAFPISPPTPYGKIQDKLRGWSFRCNSPPNHHPHPHPHPHPAPNAHSSPRGSQRTRAAQYSLSRSPVLSEPEGFSPPSGPSAFVPEVDGLSYQFQQPPLPEKRRTSDCERSLGSTSPAPSGFSSPHSGSSLSIPFPNVLPELQGRTSAGPPSPLPGDKQVTVKFVQDTSKYWYKPDISRDQAIAVLKDKAPGCFIVRDSHSFRGAYGLAMKVATPPPSVLQQSKKGSLTALVYQHSITPLALPCKLIIPDRDPLEDAVETPSQSITNSAAELLKQGAACNVWFLGSVEMESLTGFQAVQKATSDVLSLEAPPTPTVVHFKVSSQGITLTDNQRKLFFRRHYAVNTVIFCALDPQERKWKRDGYPSAKIFGFVARKTGTAMDNVCHLFAEHDPEQPASAIVNFVSKVMIGSQKNG</sequence>
<evidence type="ECO:0000256" key="4">
    <source>
        <dbReference type="ARBA" id="ARBA00022949"/>
    </source>
</evidence>
<feature type="compositionally biased region" description="Polar residues" evidence="7">
    <location>
        <begin position="738"/>
        <end position="754"/>
    </location>
</feature>
<dbReference type="GO" id="GO:0005925">
    <property type="term" value="C:focal adhesion"/>
    <property type="evidence" value="ECO:0007669"/>
    <property type="project" value="UniProtKB-SubCell"/>
</dbReference>
<dbReference type="SMART" id="SM01326">
    <property type="entry name" value="PTEN_C2"/>
    <property type="match status" value="1"/>
</dbReference>
<reference evidence="12" key="1">
    <citation type="submission" date="2025-08" db="UniProtKB">
        <authorList>
            <consortium name="Ensembl"/>
        </authorList>
    </citation>
    <scope>IDENTIFICATION</scope>
</reference>
<evidence type="ECO:0000256" key="3">
    <source>
        <dbReference type="ARBA" id="ARBA00022553"/>
    </source>
</evidence>
<dbReference type="Gene3D" id="2.30.29.30">
    <property type="entry name" value="Pleckstrin-homology domain (PH domain)/Phosphotyrosine-binding domain (PTB)"/>
    <property type="match status" value="1"/>
</dbReference>
<dbReference type="SUPFAM" id="SSF49562">
    <property type="entry name" value="C2 domain (Calcium/lipid-binding domain, CaLB)"/>
    <property type="match status" value="1"/>
</dbReference>
<accession>A0A8B9HMC1</accession>
<dbReference type="InterPro" id="IPR011993">
    <property type="entry name" value="PH-like_dom_sf"/>
</dbReference>
<dbReference type="Pfam" id="PF00017">
    <property type="entry name" value="SH2"/>
    <property type="match status" value="1"/>
</dbReference>
<feature type="compositionally biased region" description="Low complexity" evidence="7">
    <location>
        <begin position="623"/>
        <end position="636"/>
    </location>
</feature>
<evidence type="ECO:0000256" key="1">
    <source>
        <dbReference type="ARBA" id="ARBA00004246"/>
    </source>
</evidence>
<dbReference type="InterPro" id="IPR029021">
    <property type="entry name" value="Prot-tyrosine_phosphatase-like"/>
</dbReference>
<feature type="domain" description="Phosphatase tensin-type" evidence="10">
    <location>
        <begin position="1"/>
        <end position="145"/>
    </location>
</feature>
<evidence type="ECO:0000259" key="9">
    <source>
        <dbReference type="PROSITE" id="PS50001"/>
    </source>
</evidence>
<comment type="similarity">
    <text evidence="2">Belongs to the PTEN phosphatase protein family.</text>
</comment>
<feature type="region of interest" description="Disordered" evidence="7">
    <location>
        <begin position="610"/>
        <end position="846"/>
    </location>
</feature>
<dbReference type="PROSITE" id="PS51181">
    <property type="entry name" value="PPASE_TENSIN"/>
    <property type="match status" value="1"/>
</dbReference>
<feature type="region of interest" description="Disordered" evidence="7">
    <location>
        <begin position="276"/>
        <end position="358"/>
    </location>
</feature>
<keyword evidence="4" id="KW-0965">Cell junction</keyword>
<dbReference type="FunFam" id="2.30.29.30:FF:000039">
    <property type="entry name" value="Tensin 1"/>
    <property type="match status" value="1"/>
</dbReference>
<dbReference type="SMART" id="SM00462">
    <property type="entry name" value="PTB"/>
    <property type="match status" value="1"/>
</dbReference>
<dbReference type="SUPFAM" id="SSF55550">
    <property type="entry name" value="SH2 domain"/>
    <property type="match status" value="1"/>
</dbReference>
<dbReference type="Pfam" id="PF10409">
    <property type="entry name" value="PTEN_C2"/>
    <property type="match status" value="1"/>
</dbReference>
<dbReference type="PROSITE" id="PS50001">
    <property type="entry name" value="SH2"/>
    <property type="match status" value="1"/>
</dbReference>
<dbReference type="InterPro" id="IPR000980">
    <property type="entry name" value="SH2"/>
</dbReference>
<dbReference type="InterPro" id="IPR029023">
    <property type="entry name" value="Tensin_phosphatase"/>
</dbReference>
<name>A0A8B9HMC1_ASTMX</name>
<evidence type="ECO:0000256" key="7">
    <source>
        <dbReference type="SAM" id="MobiDB-lite"/>
    </source>
</evidence>
<feature type="compositionally biased region" description="Polar residues" evidence="7">
    <location>
        <begin position="282"/>
        <end position="292"/>
    </location>
</feature>
<dbReference type="InterPro" id="IPR035892">
    <property type="entry name" value="C2_domain_sf"/>
</dbReference>
<feature type="compositionally biased region" description="Basic and acidic residues" evidence="7">
    <location>
        <begin position="788"/>
        <end position="798"/>
    </location>
</feature>
<evidence type="ECO:0000259" key="10">
    <source>
        <dbReference type="PROSITE" id="PS51181"/>
    </source>
</evidence>
<dbReference type="SUPFAM" id="SSF52799">
    <property type="entry name" value="(Phosphotyrosine protein) phosphatases II"/>
    <property type="match status" value="1"/>
</dbReference>
<dbReference type="Proteomes" id="UP000694621">
    <property type="component" value="Unplaced"/>
</dbReference>
<dbReference type="SMART" id="SM00252">
    <property type="entry name" value="SH2"/>
    <property type="match status" value="1"/>
</dbReference>
<feature type="compositionally biased region" description="Low complexity" evidence="7">
    <location>
        <begin position="325"/>
        <end position="338"/>
    </location>
</feature>
<feature type="domain" description="SH2" evidence="9">
    <location>
        <begin position="860"/>
        <end position="923"/>
    </location>
</feature>
<feature type="compositionally biased region" description="Low complexity" evidence="7">
    <location>
        <begin position="804"/>
        <end position="822"/>
    </location>
</feature>
<dbReference type="CDD" id="cd01213">
    <property type="entry name" value="PTB_tensin"/>
    <property type="match status" value="1"/>
</dbReference>
<dbReference type="PANTHER" id="PTHR45734:SF5">
    <property type="entry name" value="TENSIN-3"/>
    <property type="match status" value="1"/>
</dbReference>
<dbReference type="PANTHER" id="PTHR45734">
    <property type="entry name" value="TENSIN"/>
    <property type="match status" value="1"/>
</dbReference>
<dbReference type="Ensembl" id="ENSAMXT00005016913.1">
    <property type="protein sequence ID" value="ENSAMXP00005015306.1"/>
    <property type="gene ID" value="ENSAMXG00005007780.1"/>
</dbReference>
<keyword evidence="5 6" id="KW-0727">SH2 domain</keyword>
<dbReference type="Pfam" id="PF08416">
    <property type="entry name" value="PTB"/>
    <property type="match status" value="1"/>
</dbReference>
<dbReference type="SUPFAM" id="SSF50729">
    <property type="entry name" value="PH domain-like"/>
    <property type="match status" value="1"/>
</dbReference>
<dbReference type="PROSITE" id="PS51182">
    <property type="entry name" value="C2_TENSIN"/>
    <property type="match status" value="1"/>
</dbReference>
<dbReference type="InterPro" id="IPR033929">
    <property type="entry name" value="Tensin_PTB"/>
</dbReference>
<dbReference type="InterPro" id="IPR036860">
    <property type="entry name" value="SH2_dom_sf"/>
</dbReference>
<evidence type="ECO:0000256" key="5">
    <source>
        <dbReference type="ARBA" id="ARBA00022999"/>
    </source>
</evidence>
<evidence type="ECO:0000259" key="8">
    <source>
        <dbReference type="PROSITE" id="PS01179"/>
    </source>
</evidence>
<dbReference type="InterPro" id="IPR051484">
    <property type="entry name" value="Tensin_PTEN_phosphatase"/>
</dbReference>
<proteinExistence type="inferred from homology"/>
<dbReference type="InterPro" id="IPR013625">
    <property type="entry name" value="PTB"/>
</dbReference>
<comment type="subcellular location">
    <subcellularLocation>
        <location evidence="1">Cell junction</location>
        <location evidence="1">Focal adhesion</location>
    </subcellularLocation>
</comment>
<feature type="domain" description="C2 tensin-type" evidence="11">
    <location>
        <begin position="150"/>
        <end position="275"/>
    </location>
</feature>
<dbReference type="InterPro" id="IPR006020">
    <property type="entry name" value="PTB/PI_dom"/>
</dbReference>
<feature type="compositionally biased region" description="Basic and acidic residues" evidence="7">
    <location>
        <begin position="566"/>
        <end position="577"/>
    </location>
</feature>
<organism evidence="12 13">
    <name type="scientific">Astyanax mexicanus</name>
    <name type="common">Blind cave fish</name>
    <name type="synonym">Astyanax fasciatus mexicanus</name>
    <dbReference type="NCBI Taxonomy" id="7994"/>
    <lineage>
        <taxon>Eukaryota</taxon>
        <taxon>Metazoa</taxon>
        <taxon>Chordata</taxon>
        <taxon>Craniata</taxon>
        <taxon>Vertebrata</taxon>
        <taxon>Euteleostomi</taxon>
        <taxon>Actinopterygii</taxon>
        <taxon>Neopterygii</taxon>
        <taxon>Teleostei</taxon>
        <taxon>Ostariophysi</taxon>
        <taxon>Characiformes</taxon>
        <taxon>Characoidei</taxon>
        <taxon>Acestrorhamphidae</taxon>
        <taxon>Acestrorhamphinae</taxon>
        <taxon>Astyanax</taxon>
    </lineage>
</organism>
<feature type="domain" description="PID" evidence="8">
    <location>
        <begin position="969"/>
        <end position="1094"/>
    </location>
</feature>
<dbReference type="Gene3D" id="3.90.190.10">
    <property type="entry name" value="Protein tyrosine phosphatase superfamily"/>
    <property type="match status" value="1"/>
</dbReference>
<dbReference type="Gene3D" id="3.30.505.10">
    <property type="entry name" value="SH2 domain"/>
    <property type="match status" value="1"/>
</dbReference>
<dbReference type="Gene3D" id="2.60.40.1110">
    <property type="match status" value="1"/>
</dbReference>
<keyword evidence="3" id="KW-0597">Phosphoprotein</keyword>
<feature type="compositionally biased region" description="Polar residues" evidence="7">
    <location>
        <begin position="549"/>
        <end position="564"/>
    </location>
</feature>
<protein>
    <submittedName>
        <fullName evidence="12">Tensin 3</fullName>
    </submittedName>
</protein>
<evidence type="ECO:0000313" key="12">
    <source>
        <dbReference type="Ensembl" id="ENSAMXP00005015306.1"/>
    </source>
</evidence>